<reference evidence="13 14" key="1">
    <citation type="submission" date="2024-05" db="EMBL/GenBank/DDBJ databases">
        <authorList>
            <person name="Wallberg A."/>
        </authorList>
    </citation>
    <scope>NUCLEOTIDE SEQUENCE [LARGE SCALE GENOMIC DNA]</scope>
</reference>
<keyword evidence="14" id="KW-1185">Reference proteome</keyword>
<dbReference type="InterPro" id="IPR051993">
    <property type="entry name" value="Glycosyltransferase_8"/>
</dbReference>
<evidence type="ECO:0000256" key="10">
    <source>
        <dbReference type="ARBA" id="ARBA00037301"/>
    </source>
</evidence>
<comment type="subcellular location">
    <subcellularLocation>
        <location evidence="1">Membrane</location>
        <topology evidence="1">Single-pass type II membrane protein</topology>
    </subcellularLocation>
</comment>
<dbReference type="AlphaFoldDB" id="A0AAV2S0S2"/>
<organism evidence="13 14">
    <name type="scientific">Meganyctiphanes norvegica</name>
    <name type="common">Northern krill</name>
    <name type="synonym">Thysanopoda norvegica</name>
    <dbReference type="NCBI Taxonomy" id="48144"/>
    <lineage>
        <taxon>Eukaryota</taxon>
        <taxon>Metazoa</taxon>
        <taxon>Ecdysozoa</taxon>
        <taxon>Arthropoda</taxon>
        <taxon>Crustacea</taxon>
        <taxon>Multicrustacea</taxon>
        <taxon>Malacostraca</taxon>
        <taxon>Eumalacostraca</taxon>
        <taxon>Eucarida</taxon>
        <taxon>Euphausiacea</taxon>
        <taxon>Euphausiidae</taxon>
        <taxon>Meganyctiphanes</taxon>
    </lineage>
</organism>
<dbReference type="Pfam" id="PF01501">
    <property type="entry name" value="Glyco_transf_8"/>
    <property type="match status" value="1"/>
</dbReference>
<evidence type="ECO:0000256" key="7">
    <source>
        <dbReference type="ARBA" id="ARBA00022989"/>
    </source>
</evidence>
<dbReference type="InterPro" id="IPR029044">
    <property type="entry name" value="Nucleotide-diphossugar_trans"/>
</dbReference>
<keyword evidence="5" id="KW-0812">Transmembrane</keyword>
<dbReference type="InterPro" id="IPR002495">
    <property type="entry name" value="Glyco_trans_8"/>
</dbReference>
<evidence type="ECO:0000256" key="6">
    <source>
        <dbReference type="ARBA" id="ARBA00022968"/>
    </source>
</evidence>
<comment type="similarity">
    <text evidence="2">Belongs to the glycosyltransferase 8 family.</text>
</comment>
<evidence type="ECO:0000256" key="8">
    <source>
        <dbReference type="ARBA" id="ARBA00023136"/>
    </source>
</evidence>
<dbReference type="Gene3D" id="3.90.550.10">
    <property type="entry name" value="Spore Coat Polysaccharide Biosynthesis Protein SpsA, Chain A"/>
    <property type="match status" value="1"/>
</dbReference>
<evidence type="ECO:0000256" key="11">
    <source>
        <dbReference type="ARBA" id="ARBA00038854"/>
    </source>
</evidence>
<accession>A0AAV2S0S2</accession>
<keyword evidence="9" id="KW-0325">Glycoprotein</keyword>
<dbReference type="PANTHER" id="PTHR46012">
    <property type="entry name" value="IP22168P"/>
    <property type="match status" value="1"/>
</dbReference>
<evidence type="ECO:0000256" key="3">
    <source>
        <dbReference type="ARBA" id="ARBA00022676"/>
    </source>
</evidence>
<comment type="function">
    <text evidence="10">Glycosyltransferase which elongates the O-linked glucose attached to EGF-like repeats in the extracellular domain of Notch proteins by catalyzing the addition of xylose.</text>
</comment>
<dbReference type="EMBL" id="CAXKWB010038737">
    <property type="protein sequence ID" value="CAL4152259.1"/>
    <property type="molecule type" value="Genomic_DNA"/>
</dbReference>
<evidence type="ECO:0000256" key="9">
    <source>
        <dbReference type="ARBA" id="ARBA00023180"/>
    </source>
</evidence>
<keyword evidence="8" id="KW-0472">Membrane</keyword>
<dbReference type="GO" id="GO:0016020">
    <property type="term" value="C:membrane"/>
    <property type="evidence" value="ECO:0007669"/>
    <property type="project" value="UniProtKB-SubCell"/>
</dbReference>
<evidence type="ECO:0000256" key="5">
    <source>
        <dbReference type="ARBA" id="ARBA00022692"/>
    </source>
</evidence>
<evidence type="ECO:0000313" key="13">
    <source>
        <dbReference type="EMBL" id="CAL4152259.1"/>
    </source>
</evidence>
<gene>
    <name evidence="13" type="ORF">MNOR_LOCUS30922</name>
</gene>
<evidence type="ECO:0000256" key="2">
    <source>
        <dbReference type="ARBA" id="ARBA00006351"/>
    </source>
</evidence>
<evidence type="ECO:0000256" key="1">
    <source>
        <dbReference type="ARBA" id="ARBA00004606"/>
    </source>
</evidence>
<name>A0AAV2S0S2_MEGNR</name>
<dbReference type="EC" id="2.4.2.42" evidence="11"/>
<keyword evidence="6" id="KW-0735">Signal-anchor</keyword>
<evidence type="ECO:0000256" key="4">
    <source>
        <dbReference type="ARBA" id="ARBA00022679"/>
    </source>
</evidence>
<dbReference type="Proteomes" id="UP001497623">
    <property type="component" value="Unassembled WGS sequence"/>
</dbReference>
<dbReference type="PANTHER" id="PTHR46012:SF2">
    <property type="entry name" value="IP22168P"/>
    <property type="match status" value="1"/>
</dbReference>
<keyword evidence="7" id="KW-1133">Transmembrane helix</keyword>
<evidence type="ECO:0000313" key="14">
    <source>
        <dbReference type="Proteomes" id="UP001497623"/>
    </source>
</evidence>
<dbReference type="SUPFAM" id="SSF53448">
    <property type="entry name" value="Nucleotide-diphospho-sugar transferases"/>
    <property type="match status" value="1"/>
</dbReference>
<dbReference type="GO" id="GO:0016266">
    <property type="term" value="P:protein O-linked glycosylation via N-acetyl-galactosamine"/>
    <property type="evidence" value="ECO:0007669"/>
    <property type="project" value="TreeGrafter"/>
</dbReference>
<comment type="caution">
    <text evidence="13">The sequence shown here is derived from an EMBL/GenBank/DDBJ whole genome shotgun (WGS) entry which is preliminary data.</text>
</comment>
<keyword evidence="4" id="KW-0808">Transferase</keyword>
<keyword evidence="3" id="KW-0328">Glycosyltransferase</keyword>
<dbReference type="GO" id="GO:0140563">
    <property type="term" value="F:UDP-D-xylose:beta-D-glucoside alpha-1,3-D-xylosyltransferase activity"/>
    <property type="evidence" value="ECO:0007669"/>
    <property type="project" value="UniProtKB-EC"/>
</dbReference>
<evidence type="ECO:0000256" key="12">
    <source>
        <dbReference type="ARBA" id="ARBA00049181"/>
    </source>
</evidence>
<comment type="catalytic activity">
    <reaction evidence="12">
        <text>3-O-(beta-D-glucosyl)-L-seryl-[EGF-like domain protein] + UDP-alpha-D-xylose = 3-O-[alpha-D-xylosyl-(1-&gt;3)-beta-D-glucosyl]-L-seryl-[EGF-like domain protein] + UDP + H(+)</text>
        <dbReference type="Rhea" id="RHEA:56064"/>
        <dbReference type="Rhea" id="RHEA-COMP:14610"/>
        <dbReference type="Rhea" id="RHEA-COMP:14611"/>
        <dbReference type="ChEBI" id="CHEBI:15378"/>
        <dbReference type="ChEBI" id="CHEBI:57632"/>
        <dbReference type="ChEBI" id="CHEBI:58223"/>
        <dbReference type="ChEBI" id="CHEBI:140575"/>
        <dbReference type="ChEBI" id="CHEBI:140576"/>
        <dbReference type="EC" id="2.4.2.42"/>
    </reaction>
</comment>
<protein>
    <recommendedName>
        <fullName evidence="11">UDP-D-xylose:beta-D-glucoside alpha-1,3-D-xylosyltransferase</fullName>
        <ecNumber evidence="11">2.4.2.42</ecNumber>
    </recommendedName>
</protein>
<sequence length="460" mass="53196">MKCTYRALVLIAAGFSIFVLIGLSGEMRGSLLQGFGQSDSVSRHRPQVIRSSDLEKYNATFIKSLDNLIYKNIDSDVLENNIHNVYSGEIAIQKNKVQSFEKDIYERNTIKNNIHTGSYLNSNQLSSKKYNSKTNPKILQHNINNEFNSNRMVLAVVCCGNRLNETRTMLKSAAALSRALLTLIVFTEEELKPAFSEMYESWAPEIRKRVSFSLQSITFPPGQDAQAWKKLFKPCASQRLFIPSLLKNIDSLLYVDTDVLFLSPVDELWRHFSLMNSSHMAAMAPEHEDLATGWYNRFAKHPYYGRLGVNSGVMLMNLTRLRAFSWEEYVVPIYKEYKLQITWGDQDIINIIFHYHPDKLYIFGCEYNLRPDHCMYMSVCKNAEKTGIFVVHGNRGTFHNNKQPAFKAVYTAWDQYTLGQDLRQDLYYPMQRYLLNSTHTNCGKIHYIFLKALGTRIRLR</sequence>
<proteinExistence type="inferred from homology"/>